<protein>
    <recommendedName>
        <fullName evidence="4">Lipoprotein</fullName>
    </recommendedName>
</protein>
<keyword evidence="1" id="KW-0732">Signal</keyword>
<proteinExistence type="predicted"/>
<name>A0ABP8IK03_9GAMM</name>
<sequence>MMKKTIATLLIIFVTGCSAMQKKANGSHFNFGSNNNSEASVWLEEIIVDGNWSAPATGTLGCGGGNINGAPAIGSVPKNTPAPKDTIYLEWYAWREMSRMKAVVDLPGRDVIYPLLLNPPWPKNKYNINKSYFIIDFRPDHKVWIKLADTSSPSSQDEVMILAEGQGVKTDDVVTRYSHFEEGENYKLDCTAHRKRIEELGGYTNSLEVYDRWYPGAPQNKELGHE</sequence>
<gene>
    <name evidence="2" type="ORF">GCM10023151_13360</name>
</gene>
<comment type="caution">
    <text evidence="2">The sequence shown here is derived from an EMBL/GenBank/DDBJ whole genome shotgun (WGS) entry which is preliminary data.</text>
</comment>
<dbReference type="EMBL" id="BAABFV010000001">
    <property type="protein sequence ID" value="GAA4360752.1"/>
    <property type="molecule type" value="Genomic_DNA"/>
</dbReference>
<evidence type="ECO:0000256" key="1">
    <source>
        <dbReference type="SAM" id="SignalP"/>
    </source>
</evidence>
<keyword evidence="3" id="KW-1185">Reference proteome</keyword>
<accession>A0ABP8IK03</accession>
<reference evidence="3" key="1">
    <citation type="journal article" date="2019" name="Int. J. Syst. Evol. Microbiol.">
        <title>The Global Catalogue of Microorganisms (GCM) 10K type strain sequencing project: providing services to taxonomists for standard genome sequencing and annotation.</title>
        <authorList>
            <consortium name="The Broad Institute Genomics Platform"/>
            <consortium name="The Broad Institute Genome Sequencing Center for Infectious Disease"/>
            <person name="Wu L."/>
            <person name="Ma J."/>
        </authorList>
    </citation>
    <scope>NUCLEOTIDE SEQUENCE [LARGE SCALE GENOMIC DNA]</scope>
    <source>
        <strain evidence="3">JCM 17728</strain>
    </source>
</reference>
<feature type="chain" id="PRO_5045156921" description="Lipoprotein" evidence="1">
    <location>
        <begin position="20"/>
        <end position="226"/>
    </location>
</feature>
<evidence type="ECO:0000313" key="2">
    <source>
        <dbReference type="EMBL" id="GAA4360752.1"/>
    </source>
</evidence>
<dbReference type="RefSeq" id="WP_345292431.1">
    <property type="nucleotide sequence ID" value="NZ_BAABFV010000001.1"/>
</dbReference>
<evidence type="ECO:0008006" key="4">
    <source>
        <dbReference type="Google" id="ProtNLM"/>
    </source>
</evidence>
<evidence type="ECO:0000313" key="3">
    <source>
        <dbReference type="Proteomes" id="UP001501011"/>
    </source>
</evidence>
<dbReference type="PROSITE" id="PS51257">
    <property type="entry name" value="PROKAR_LIPOPROTEIN"/>
    <property type="match status" value="1"/>
</dbReference>
<organism evidence="2 3">
    <name type="scientific">Kangiella marina</name>
    <dbReference type="NCBI Taxonomy" id="1079178"/>
    <lineage>
        <taxon>Bacteria</taxon>
        <taxon>Pseudomonadati</taxon>
        <taxon>Pseudomonadota</taxon>
        <taxon>Gammaproteobacteria</taxon>
        <taxon>Kangiellales</taxon>
        <taxon>Kangiellaceae</taxon>
        <taxon>Kangiella</taxon>
    </lineage>
</organism>
<dbReference type="Proteomes" id="UP001501011">
    <property type="component" value="Unassembled WGS sequence"/>
</dbReference>
<feature type="signal peptide" evidence="1">
    <location>
        <begin position="1"/>
        <end position="19"/>
    </location>
</feature>